<dbReference type="AlphaFoldDB" id="A0AAE2C0Y2"/>
<dbReference type="GO" id="GO:1990247">
    <property type="term" value="F:N6-methyladenosine-containing RNA reader activity"/>
    <property type="evidence" value="ECO:0007669"/>
    <property type="project" value="UniProtKB-UniRule"/>
</dbReference>
<gene>
    <name evidence="4" type="ORF">Sango_0508200</name>
</gene>
<comment type="similarity">
    <text evidence="1">Belongs to the YTHDF family.</text>
</comment>
<feature type="region of interest" description="Disordered" evidence="2">
    <location>
        <begin position="494"/>
        <end position="550"/>
    </location>
</feature>
<dbReference type="InterPro" id="IPR007275">
    <property type="entry name" value="YTH_domain"/>
</dbReference>
<dbReference type="CDD" id="cd21134">
    <property type="entry name" value="YTH"/>
    <property type="match status" value="1"/>
</dbReference>
<reference evidence="4" key="2">
    <citation type="journal article" date="2024" name="Plant">
        <title>Genomic evolution and insights into agronomic trait innovations of Sesamum species.</title>
        <authorList>
            <person name="Miao H."/>
            <person name="Wang L."/>
            <person name="Qu L."/>
            <person name="Liu H."/>
            <person name="Sun Y."/>
            <person name="Le M."/>
            <person name="Wang Q."/>
            <person name="Wei S."/>
            <person name="Zheng Y."/>
            <person name="Lin W."/>
            <person name="Duan Y."/>
            <person name="Cao H."/>
            <person name="Xiong S."/>
            <person name="Wang X."/>
            <person name="Wei L."/>
            <person name="Li C."/>
            <person name="Ma Q."/>
            <person name="Ju M."/>
            <person name="Zhao R."/>
            <person name="Li G."/>
            <person name="Mu C."/>
            <person name="Tian Q."/>
            <person name="Mei H."/>
            <person name="Zhang T."/>
            <person name="Gao T."/>
            <person name="Zhang H."/>
        </authorList>
    </citation>
    <scope>NUCLEOTIDE SEQUENCE</scope>
    <source>
        <strain evidence="4">K16</strain>
    </source>
</reference>
<evidence type="ECO:0000256" key="1">
    <source>
        <dbReference type="RuleBase" id="RU369095"/>
    </source>
</evidence>
<evidence type="ECO:0000259" key="3">
    <source>
        <dbReference type="PROSITE" id="PS50882"/>
    </source>
</evidence>
<feature type="domain" description="YTH" evidence="3">
    <location>
        <begin position="324"/>
        <end position="465"/>
    </location>
</feature>
<evidence type="ECO:0000256" key="2">
    <source>
        <dbReference type="SAM" id="MobiDB-lite"/>
    </source>
</evidence>
<evidence type="ECO:0000313" key="4">
    <source>
        <dbReference type="EMBL" id="KAK4405017.1"/>
    </source>
</evidence>
<comment type="caution">
    <text evidence="4">The sequence shown here is derived from an EMBL/GenBank/DDBJ whole genome shotgun (WGS) entry which is preliminary data.</text>
</comment>
<dbReference type="PROSITE" id="PS50882">
    <property type="entry name" value="YTH"/>
    <property type="match status" value="1"/>
</dbReference>
<evidence type="ECO:0000313" key="5">
    <source>
        <dbReference type="Proteomes" id="UP001289374"/>
    </source>
</evidence>
<keyword evidence="5" id="KW-1185">Reference proteome</keyword>
<dbReference type="Pfam" id="PF04146">
    <property type="entry name" value="YTH"/>
    <property type="match status" value="1"/>
</dbReference>
<dbReference type="GO" id="GO:0061157">
    <property type="term" value="P:mRNA destabilization"/>
    <property type="evidence" value="ECO:0007669"/>
    <property type="project" value="TreeGrafter"/>
</dbReference>
<dbReference type="Gene3D" id="3.10.590.10">
    <property type="entry name" value="ph1033 like domains"/>
    <property type="match status" value="1"/>
</dbReference>
<dbReference type="EMBL" id="JACGWL010000003">
    <property type="protein sequence ID" value="KAK4405017.1"/>
    <property type="molecule type" value="Genomic_DNA"/>
</dbReference>
<organism evidence="4 5">
    <name type="scientific">Sesamum angolense</name>
    <dbReference type="NCBI Taxonomy" id="2727404"/>
    <lineage>
        <taxon>Eukaryota</taxon>
        <taxon>Viridiplantae</taxon>
        <taxon>Streptophyta</taxon>
        <taxon>Embryophyta</taxon>
        <taxon>Tracheophyta</taxon>
        <taxon>Spermatophyta</taxon>
        <taxon>Magnoliopsida</taxon>
        <taxon>eudicotyledons</taxon>
        <taxon>Gunneridae</taxon>
        <taxon>Pentapetalae</taxon>
        <taxon>asterids</taxon>
        <taxon>lamiids</taxon>
        <taxon>Lamiales</taxon>
        <taxon>Pedaliaceae</taxon>
        <taxon>Sesamum</taxon>
    </lineage>
</organism>
<dbReference type="PANTHER" id="PTHR12357:SF95">
    <property type="entry name" value="YTH DOMAIN-CONTAINING FAMILY PROTEIN"/>
    <property type="match status" value="1"/>
</dbReference>
<keyword evidence="1" id="KW-0694">RNA-binding</keyword>
<accession>A0AAE2C0Y2</accession>
<reference evidence="4" key="1">
    <citation type="submission" date="2020-06" db="EMBL/GenBank/DDBJ databases">
        <authorList>
            <person name="Li T."/>
            <person name="Hu X."/>
            <person name="Zhang T."/>
            <person name="Song X."/>
            <person name="Zhang H."/>
            <person name="Dai N."/>
            <person name="Sheng W."/>
            <person name="Hou X."/>
            <person name="Wei L."/>
        </authorList>
    </citation>
    <scope>NUCLEOTIDE SEQUENCE</scope>
    <source>
        <strain evidence="4">K16</strain>
        <tissue evidence="4">Leaf</tissue>
    </source>
</reference>
<dbReference type="PANTHER" id="PTHR12357">
    <property type="entry name" value="YTH YT521-B HOMOLOGY DOMAIN-CONTAINING"/>
    <property type="match status" value="1"/>
</dbReference>
<proteinExistence type="inferred from homology"/>
<feature type="compositionally biased region" description="Polar residues" evidence="2">
    <location>
        <begin position="519"/>
        <end position="550"/>
    </location>
</feature>
<sequence>MPGDKKTKTSHLIAPRMMSDSNINLPKQDMGKPSEQISAVSSAGNAVSSGVQGASDQLLAAFQGVYYAPNTCYDYYYHGYNSPFSPSNDKGYFKTSAGSYMGIQPDNASLLYYLPGYAPYTPGFVGVDGKQAYTSPGYLQQLCSYGSEAFPCYAYTGTGSAGAAARSNSLRPVIAPSGSGKSRDFPLNPQLQQHTSRSLIRPIYQTQSFSPLNKFGFGSPSSGLTTGSHPAGKFSSLANQNPGGFTRYGPVNDAPNDEVCNNNYGYNSREDLGRSGEIKAVTELTRGPRADNGNNSSKLPSEVTFGVERDEYNLKEFRTEYDSAKFYVIKSYSEDDVHKCIKYDVWSSTLHGNKKLDAGLREAEAKTKETGKRSPVFLFFSVNGSGQFVGVAEMIGRVDFSTDMDFWQLDKWHGYFPVKWHIIKDIPNTLLRYIILDNNENRPVTYSRDTQEIGLKQGLEMLRIFKSYSEKTSVLDDFNFYEHREEAIRVKRTIKPASGTNSSKNNDYKKHFEGGEGMISQQSAKINKSDPSSLTKNVSRNSQPHSRCSI</sequence>
<dbReference type="GO" id="GO:0005737">
    <property type="term" value="C:cytoplasm"/>
    <property type="evidence" value="ECO:0007669"/>
    <property type="project" value="TreeGrafter"/>
</dbReference>
<dbReference type="InterPro" id="IPR045168">
    <property type="entry name" value="YTH_prot"/>
</dbReference>
<dbReference type="Proteomes" id="UP001289374">
    <property type="component" value="Unassembled WGS sequence"/>
</dbReference>
<protein>
    <recommendedName>
        <fullName evidence="1">YTH domain-containing family protein</fullName>
    </recommendedName>
</protein>
<name>A0AAE2C0Y2_9LAMI</name>
<dbReference type="GO" id="GO:0003729">
    <property type="term" value="F:mRNA binding"/>
    <property type="evidence" value="ECO:0007669"/>
    <property type="project" value="UniProtKB-UniRule"/>
</dbReference>
<comment type="function">
    <text evidence="1">Specifically recognizes and binds N6-methyladenosine (m6A)-containing RNAs, and regulates mRNA stability. M6A is a modification present at internal sites of mRNAs and some non-coding RNAs and plays a role in mRNA stability and processing.</text>
</comment>